<evidence type="ECO:0000256" key="4">
    <source>
        <dbReference type="ARBA" id="ARBA00023186"/>
    </source>
</evidence>
<protein>
    <recommendedName>
        <fullName evidence="7">Flagellar protein FliT</fullName>
    </recommendedName>
</protein>
<keyword evidence="4" id="KW-0143">Chaperone</keyword>
<name>A0A1R1BHF4_PAEAM</name>
<dbReference type="Pfam" id="PF05400">
    <property type="entry name" value="FliT"/>
    <property type="match status" value="1"/>
</dbReference>
<comment type="similarity">
    <text evidence="6">Belongs to the bacillales FliT family.</text>
</comment>
<evidence type="ECO:0000256" key="3">
    <source>
        <dbReference type="ARBA" id="ARBA00022795"/>
    </source>
</evidence>
<comment type="subcellular location">
    <subcellularLocation>
        <location evidence="1">Cytoplasm</location>
        <location evidence="1">Cytosol</location>
    </subcellularLocation>
</comment>
<dbReference type="AlphaFoldDB" id="A0A1R1BHF4"/>
<evidence type="ECO:0000256" key="2">
    <source>
        <dbReference type="ARBA" id="ARBA00022490"/>
    </source>
</evidence>
<keyword evidence="3" id="KW-1005">Bacterial flagellum biogenesis</keyword>
<proteinExistence type="inferred from homology"/>
<sequence>MDKLIERLSTMTQEVIERIEETSYEELETFIEDRQHIVDAIIKESENCPLDNKQKEEVHRILAYDKTLLDRMNALRIEAQDWLHKRNQAKMQRNVYETAYAPDSMLMDRRK</sequence>
<comment type="function">
    <text evidence="5">May act as an export chaperone for the filament capping protein FliD.</text>
</comment>
<evidence type="ECO:0000256" key="6">
    <source>
        <dbReference type="ARBA" id="ARBA00093785"/>
    </source>
</evidence>
<evidence type="ECO:0000256" key="1">
    <source>
        <dbReference type="ARBA" id="ARBA00004514"/>
    </source>
</evidence>
<accession>A0A1R1BHF4</accession>
<comment type="caution">
    <text evidence="8">The sequence shown here is derived from an EMBL/GenBank/DDBJ whole genome shotgun (WGS) entry which is preliminary data.</text>
</comment>
<dbReference type="EMBL" id="MRTJ01000021">
    <property type="protein sequence ID" value="OMF07036.1"/>
    <property type="molecule type" value="Genomic_DNA"/>
</dbReference>
<dbReference type="InterPro" id="IPR008622">
    <property type="entry name" value="FliT"/>
</dbReference>
<evidence type="ECO:0000256" key="5">
    <source>
        <dbReference type="ARBA" id="ARBA00093765"/>
    </source>
</evidence>
<gene>
    <name evidence="8" type="ORF">BK131_27305</name>
</gene>
<evidence type="ECO:0000256" key="7">
    <source>
        <dbReference type="ARBA" id="ARBA00093797"/>
    </source>
</evidence>
<keyword evidence="2" id="KW-0963">Cytoplasm</keyword>
<evidence type="ECO:0000313" key="9">
    <source>
        <dbReference type="Proteomes" id="UP000187134"/>
    </source>
</evidence>
<reference evidence="8 9" key="1">
    <citation type="submission" date="2016-11" db="EMBL/GenBank/DDBJ databases">
        <title>Paenibacillus species isolates.</title>
        <authorList>
            <person name="Beno S.M."/>
        </authorList>
    </citation>
    <scope>NUCLEOTIDE SEQUENCE [LARGE SCALE GENOMIC DNA]</scope>
    <source>
        <strain evidence="8 9">FSL H8-0246</strain>
    </source>
</reference>
<dbReference type="OrthoDB" id="2665869at2"/>
<evidence type="ECO:0000313" key="8">
    <source>
        <dbReference type="EMBL" id="OMF07036.1"/>
    </source>
</evidence>
<organism evidence="8 9">
    <name type="scientific">Paenibacillus amylolyticus</name>
    <dbReference type="NCBI Taxonomy" id="1451"/>
    <lineage>
        <taxon>Bacteria</taxon>
        <taxon>Bacillati</taxon>
        <taxon>Bacillota</taxon>
        <taxon>Bacilli</taxon>
        <taxon>Bacillales</taxon>
        <taxon>Paenibacillaceae</taxon>
        <taxon>Paenibacillus</taxon>
    </lineage>
</organism>
<dbReference type="Proteomes" id="UP000187134">
    <property type="component" value="Unassembled WGS sequence"/>
</dbReference>